<dbReference type="OrthoDB" id="5514238at2"/>
<sequence length="149" mass="16196">MMRSAVEWLIIAGLAAGFAASARAEEVDIGKAEFQSSCASCHGADAKGKGPVSGQLKTPPSDLTMLAKNNNGVFPTNAVYETIYGSKSVPAHGTREMPVWGERFNPIVNLPHAVDPYYWQKAGPQQNPEIVVRTRILAVIDYLNRIQQK</sequence>
<evidence type="ECO:0000256" key="4">
    <source>
        <dbReference type="PROSITE-ProRule" id="PRU00433"/>
    </source>
</evidence>
<dbReference type="GO" id="GO:0009055">
    <property type="term" value="F:electron transfer activity"/>
    <property type="evidence" value="ECO:0007669"/>
    <property type="project" value="InterPro"/>
</dbReference>
<keyword evidence="8" id="KW-1185">Reference proteome</keyword>
<evidence type="ECO:0000256" key="2">
    <source>
        <dbReference type="ARBA" id="ARBA00022723"/>
    </source>
</evidence>
<evidence type="ECO:0000256" key="5">
    <source>
        <dbReference type="SAM" id="SignalP"/>
    </source>
</evidence>
<reference evidence="7 8" key="1">
    <citation type="submission" date="2017-11" db="EMBL/GenBank/DDBJ databases">
        <title>Bradyrhizobium forestalis sp. nov., an efficient nitrogen-fixing bacterium isolated from nodules of forest legume species in the Amazon.</title>
        <authorList>
            <person name="Costa E.M."/>
            <person name="Guimaraes A."/>
            <person name="Carvalho T.S."/>
            <person name="Rodrigues T.L."/>
            <person name="Ribeiro P.R.A."/>
            <person name="Lebbe L."/>
            <person name="Willems A."/>
            <person name="Moreira F.M.S."/>
        </authorList>
    </citation>
    <scope>NUCLEOTIDE SEQUENCE [LARGE SCALE GENOMIC DNA]</scope>
    <source>
        <strain evidence="7 8">INPA54B</strain>
    </source>
</reference>
<organism evidence="7 8">
    <name type="scientific">Bradyrhizobium forestalis</name>
    <dbReference type="NCBI Taxonomy" id="1419263"/>
    <lineage>
        <taxon>Bacteria</taxon>
        <taxon>Pseudomonadati</taxon>
        <taxon>Pseudomonadota</taxon>
        <taxon>Alphaproteobacteria</taxon>
        <taxon>Hyphomicrobiales</taxon>
        <taxon>Nitrobacteraceae</taxon>
        <taxon>Bradyrhizobium</taxon>
    </lineage>
</organism>
<dbReference type="Proteomes" id="UP000231194">
    <property type="component" value="Unassembled WGS sequence"/>
</dbReference>
<feature type="chain" id="PRO_5014928783" description="Cytochrome c domain-containing protein" evidence="5">
    <location>
        <begin position="25"/>
        <end position="149"/>
    </location>
</feature>
<gene>
    <name evidence="7" type="ORF">CVM73_01990</name>
</gene>
<evidence type="ECO:0000313" key="7">
    <source>
        <dbReference type="EMBL" id="PJG57197.1"/>
    </source>
</evidence>
<keyword evidence="2 4" id="KW-0479">Metal-binding</keyword>
<accession>A0A2M8RHB5</accession>
<dbReference type="AlphaFoldDB" id="A0A2M8RHB5"/>
<dbReference type="Gene3D" id="1.10.760.10">
    <property type="entry name" value="Cytochrome c-like domain"/>
    <property type="match status" value="1"/>
</dbReference>
<keyword evidence="1 4" id="KW-0349">Heme</keyword>
<proteinExistence type="predicted"/>
<dbReference type="GO" id="GO:0046872">
    <property type="term" value="F:metal ion binding"/>
    <property type="evidence" value="ECO:0007669"/>
    <property type="project" value="UniProtKB-KW"/>
</dbReference>
<dbReference type="InterPro" id="IPR036909">
    <property type="entry name" value="Cyt_c-like_dom_sf"/>
</dbReference>
<dbReference type="EMBL" id="PGVG01000001">
    <property type="protein sequence ID" value="PJG57197.1"/>
    <property type="molecule type" value="Genomic_DNA"/>
</dbReference>
<protein>
    <recommendedName>
        <fullName evidence="6">Cytochrome c domain-containing protein</fullName>
    </recommendedName>
</protein>
<feature type="domain" description="Cytochrome c" evidence="6">
    <location>
        <begin position="25"/>
        <end position="147"/>
    </location>
</feature>
<keyword evidence="5" id="KW-0732">Signal</keyword>
<dbReference type="PROSITE" id="PS51007">
    <property type="entry name" value="CYTC"/>
    <property type="match status" value="1"/>
</dbReference>
<evidence type="ECO:0000256" key="1">
    <source>
        <dbReference type="ARBA" id="ARBA00022617"/>
    </source>
</evidence>
<feature type="signal peptide" evidence="5">
    <location>
        <begin position="1"/>
        <end position="24"/>
    </location>
</feature>
<dbReference type="Pfam" id="PF13442">
    <property type="entry name" value="Cytochrome_CBB3"/>
    <property type="match status" value="1"/>
</dbReference>
<evidence type="ECO:0000259" key="6">
    <source>
        <dbReference type="PROSITE" id="PS51007"/>
    </source>
</evidence>
<dbReference type="GO" id="GO:0020037">
    <property type="term" value="F:heme binding"/>
    <property type="evidence" value="ECO:0007669"/>
    <property type="project" value="InterPro"/>
</dbReference>
<keyword evidence="3 4" id="KW-0408">Iron</keyword>
<comment type="caution">
    <text evidence="7">The sequence shown here is derived from an EMBL/GenBank/DDBJ whole genome shotgun (WGS) entry which is preliminary data.</text>
</comment>
<dbReference type="InterPro" id="IPR009056">
    <property type="entry name" value="Cyt_c-like_dom"/>
</dbReference>
<evidence type="ECO:0000313" key="8">
    <source>
        <dbReference type="Proteomes" id="UP000231194"/>
    </source>
</evidence>
<dbReference type="RefSeq" id="WP_100230322.1">
    <property type="nucleotide sequence ID" value="NZ_PGVG01000001.1"/>
</dbReference>
<name>A0A2M8RHB5_9BRAD</name>
<dbReference type="SUPFAM" id="SSF46626">
    <property type="entry name" value="Cytochrome c"/>
    <property type="match status" value="1"/>
</dbReference>
<evidence type="ECO:0000256" key="3">
    <source>
        <dbReference type="ARBA" id="ARBA00023004"/>
    </source>
</evidence>